<dbReference type="RefSeq" id="WP_176267105.1">
    <property type="nucleotide sequence ID" value="NZ_JABWGV010000002.1"/>
</dbReference>
<sequence length="488" mass="51427">MSEPREPLRNIIVAGGGQLGVLTALALKRAVPMAQVTVVGTPPDPNALADRLGTALPFTNRLHDRLGVDEAVLVSEAGASHRLLMRTTGFTAGHEGFAAYGALPETKLRSRFAREWGGGSRSGSAQQTVGSLAEALVASGRFRPPGPGESTPLAEVDYALRWNVGAYRSLLIGRAQKMGVQYVEGEVASLEADADGTVSAIGLTGGQVLGAELFVDCSGTRGALVSRLPRLEWNDWSAYLPVRAVVLERPGRGVLALEDHAAMTEEGWVVGHAARDGHQRILGVRDSADPAQAADVLGGSAPVAVVPLSPGAMATPWQGNVVALGDAAARFEPLGFLNLDLAHRQLDLLLELLPGREVDARERGEFNRRAELMAEGVRDTLGLYYAALEAERVYGRLERSPALENLLDQYARRGRIPHSEEGALMNEEIVSLLAALGIEGGEIPVSRAEGAQGMHAAQGAFAAKVDAALAASPPYAEWLQSVLAPAPG</sequence>
<dbReference type="PANTHER" id="PTHR43747">
    <property type="entry name" value="FAD-BINDING PROTEIN"/>
    <property type="match status" value="1"/>
</dbReference>
<keyword evidence="2" id="KW-1185">Reference proteome</keyword>
<dbReference type="AlphaFoldDB" id="A0A850H2K0"/>
<dbReference type="InterPro" id="IPR006905">
    <property type="entry name" value="Flavin_halogenase"/>
</dbReference>
<evidence type="ECO:0000313" key="1">
    <source>
        <dbReference type="EMBL" id="NVD44807.1"/>
    </source>
</evidence>
<name>A0A850H2K0_9SPHN</name>
<dbReference type="PANTHER" id="PTHR43747:SF4">
    <property type="entry name" value="FLAVIN-DEPENDENT TRYPTOPHAN HALOGENASE"/>
    <property type="match status" value="1"/>
</dbReference>
<dbReference type="GO" id="GO:0004497">
    <property type="term" value="F:monooxygenase activity"/>
    <property type="evidence" value="ECO:0007669"/>
    <property type="project" value="InterPro"/>
</dbReference>
<organism evidence="1 2">
    <name type="scientific">Qipengyuania atrilutea</name>
    <dbReference type="NCBI Taxonomy" id="2744473"/>
    <lineage>
        <taxon>Bacteria</taxon>
        <taxon>Pseudomonadati</taxon>
        <taxon>Pseudomonadota</taxon>
        <taxon>Alphaproteobacteria</taxon>
        <taxon>Sphingomonadales</taxon>
        <taxon>Erythrobacteraceae</taxon>
        <taxon>Qipengyuania</taxon>
    </lineage>
</organism>
<dbReference type="InterPro" id="IPR050816">
    <property type="entry name" value="Flavin-dep_Halogenase_NPB"/>
</dbReference>
<dbReference type="EMBL" id="JABWGV010000002">
    <property type="protein sequence ID" value="NVD44807.1"/>
    <property type="molecule type" value="Genomic_DNA"/>
</dbReference>
<dbReference type="Proteomes" id="UP000561438">
    <property type="component" value="Unassembled WGS sequence"/>
</dbReference>
<evidence type="ECO:0000313" key="2">
    <source>
        <dbReference type="Proteomes" id="UP000561438"/>
    </source>
</evidence>
<comment type="caution">
    <text evidence="1">The sequence shown here is derived from an EMBL/GenBank/DDBJ whole genome shotgun (WGS) entry which is preliminary data.</text>
</comment>
<dbReference type="Pfam" id="PF04820">
    <property type="entry name" value="Trp_halogenase"/>
    <property type="match status" value="1"/>
</dbReference>
<reference evidence="1 2" key="1">
    <citation type="submission" date="2020-06" db="EMBL/GenBank/DDBJ databases">
        <title>Altererythrobacter sp. HHU K3-1.</title>
        <authorList>
            <person name="Zhang D."/>
            <person name="Xue H."/>
        </authorList>
    </citation>
    <scope>NUCLEOTIDE SEQUENCE [LARGE SCALE GENOMIC DNA]</scope>
    <source>
        <strain evidence="1 2">HHU K3-1</strain>
    </source>
</reference>
<dbReference type="SUPFAM" id="SSF51905">
    <property type="entry name" value="FAD/NAD(P)-binding domain"/>
    <property type="match status" value="1"/>
</dbReference>
<accession>A0A850H2K0</accession>
<dbReference type="Gene3D" id="3.50.50.60">
    <property type="entry name" value="FAD/NAD(P)-binding domain"/>
    <property type="match status" value="1"/>
</dbReference>
<proteinExistence type="predicted"/>
<protein>
    <submittedName>
        <fullName evidence="1">Tryptophan 7-halogenase</fullName>
    </submittedName>
</protein>
<dbReference type="InterPro" id="IPR036188">
    <property type="entry name" value="FAD/NAD-bd_sf"/>
</dbReference>
<gene>
    <name evidence="1" type="ORF">HUV48_07200</name>
</gene>